<feature type="repeat" description="TPR" evidence="5">
    <location>
        <begin position="151"/>
        <end position="184"/>
    </location>
</feature>
<dbReference type="AlphaFoldDB" id="D9QMM3"/>
<evidence type="ECO:0000259" key="7">
    <source>
        <dbReference type="Pfam" id="PF23914"/>
    </source>
</evidence>
<dbReference type="GO" id="GO:0005886">
    <property type="term" value="C:plasma membrane"/>
    <property type="evidence" value="ECO:0007669"/>
    <property type="project" value="TreeGrafter"/>
</dbReference>
<organism evidence="8 9">
    <name type="scientific">Brevundimonas subvibrioides (strain ATCC 15264 / DSM 4735 / LMG 14903 / NBRC 16000 / CB 81)</name>
    <name type="common">Caulobacter subvibrioides</name>
    <dbReference type="NCBI Taxonomy" id="633149"/>
    <lineage>
        <taxon>Bacteria</taxon>
        <taxon>Pseudomonadati</taxon>
        <taxon>Pseudomonadota</taxon>
        <taxon>Alphaproteobacteria</taxon>
        <taxon>Caulobacterales</taxon>
        <taxon>Caulobacteraceae</taxon>
        <taxon>Brevundimonas</taxon>
    </lineage>
</organism>
<feature type="domain" description="Cytochrome c-type biogenesis protein H TPR" evidence="7">
    <location>
        <begin position="118"/>
        <end position="259"/>
    </location>
</feature>
<dbReference type="InterPro" id="IPR056413">
    <property type="entry name" value="TPR_CcmH_CycH"/>
</dbReference>
<keyword evidence="9" id="KW-1185">Reference proteome</keyword>
<keyword evidence="6" id="KW-0812">Transmembrane</keyword>
<comment type="subcellular location">
    <subcellularLocation>
        <location evidence="1">Cell envelope</location>
    </subcellularLocation>
</comment>
<evidence type="ECO:0000256" key="4">
    <source>
        <dbReference type="ARBA" id="ARBA00022803"/>
    </source>
</evidence>
<reference evidence="9" key="1">
    <citation type="journal article" date="2011" name="J. Bacteriol.">
        <title>Genome sequences of eight morphologically diverse alphaproteobacteria.</title>
        <authorList>
            <consortium name="US DOE Joint Genome Institute"/>
            <person name="Brown P.J."/>
            <person name="Kysela D.T."/>
            <person name="Buechlein A."/>
            <person name="Hemmerich C."/>
            <person name="Brun Y.V."/>
        </authorList>
    </citation>
    <scope>NUCLEOTIDE SEQUENCE [LARGE SCALE GENOMIC DNA]</scope>
    <source>
        <strain evidence="9">ATCC 15264 / DSM 4735 / LMG 14903 / NBRC 16000 / CB 81</strain>
    </source>
</reference>
<feature type="transmembrane region" description="Helical" evidence="6">
    <location>
        <begin position="88"/>
        <end position="112"/>
    </location>
</feature>
<dbReference type="PROSITE" id="PS50005">
    <property type="entry name" value="TPR"/>
    <property type="match status" value="1"/>
</dbReference>
<dbReference type="eggNOG" id="COG4235">
    <property type="taxonomic scope" value="Bacteria"/>
</dbReference>
<dbReference type="SUPFAM" id="SSF48452">
    <property type="entry name" value="TPR-like"/>
    <property type="match status" value="1"/>
</dbReference>
<evidence type="ECO:0000313" key="8">
    <source>
        <dbReference type="EMBL" id="ADL00193.1"/>
    </source>
</evidence>
<dbReference type="OrthoDB" id="9815847at2"/>
<dbReference type="InterPro" id="IPR019734">
    <property type="entry name" value="TPR_rpt"/>
</dbReference>
<accession>D9QMM3</accession>
<sequence length="270" mass="28331">MIVFWTLAGLATALAGWLVLTAARQGLTTVPASSDTASAELAELDRLKGRGLLDDDAYASARAEAGRRLLADAGPEPVIQVGGRDRTIVMSALVVTAAVALGLYFVFGAPGLPDQTYERRIDEWTASPETLDAAQMAAVLTRAVKRDPGNHTALTMLGAARFQAEDPIGAASAFRRALEIRPDDAQSWSRLGESLVRANDGTVGSDAEAAFVQAVRRDPDQLGARFFLGQAALARGDQALAQEMWGPLIAVLDPADPRRAGLAAQLAAAG</sequence>
<evidence type="ECO:0000313" key="9">
    <source>
        <dbReference type="Proteomes" id="UP000002696"/>
    </source>
</evidence>
<dbReference type="EMBL" id="CP002102">
    <property type="protein sequence ID" value="ADL00193.1"/>
    <property type="molecule type" value="Genomic_DNA"/>
</dbReference>
<dbReference type="Gene3D" id="1.25.40.10">
    <property type="entry name" value="Tetratricopeptide repeat domain"/>
    <property type="match status" value="1"/>
</dbReference>
<keyword evidence="6" id="KW-1133">Transmembrane helix</keyword>
<name>D9QMM3_BRESC</name>
<keyword evidence="6" id="KW-0472">Membrane</keyword>
<dbReference type="NCBIfam" id="TIGR03142">
    <property type="entry name" value="cytochro_ccmI"/>
    <property type="match status" value="1"/>
</dbReference>
<keyword evidence="2" id="KW-0677">Repeat</keyword>
<dbReference type="PANTHER" id="PTHR47870">
    <property type="entry name" value="CYTOCHROME C-TYPE BIOGENESIS PROTEIN CCMH"/>
    <property type="match status" value="1"/>
</dbReference>
<evidence type="ECO:0000256" key="1">
    <source>
        <dbReference type="ARBA" id="ARBA00004196"/>
    </source>
</evidence>
<evidence type="ECO:0000256" key="5">
    <source>
        <dbReference type="PROSITE-ProRule" id="PRU00339"/>
    </source>
</evidence>
<dbReference type="KEGG" id="bsb:Bresu_0879"/>
<dbReference type="FunCoup" id="D9QMM3">
    <property type="interactions" value="16"/>
</dbReference>
<gene>
    <name evidence="8" type="ordered locus">Bresu_0879</name>
</gene>
<dbReference type="InterPro" id="IPR017560">
    <property type="entry name" value="Cyt_c_biogenesis_CcmI"/>
</dbReference>
<dbReference type="BioCyc" id="BSUB633149:G1GM8-879-MONOMER"/>
<protein>
    <submittedName>
        <fullName evidence="8">Cytochrome c-type biogenesis protein CcmI</fullName>
    </submittedName>
</protein>
<dbReference type="STRING" id="633149.Bresu_0879"/>
<dbReference type="RefSeq" id="WP_013268296.1">
    <property type="nucleotide sequence ID" value="NC_014375.1"/>
</dbReference>
<dbReference type="GO" id="GO:0030313">
    <property type="term" value="C:cell envelope"/>
    <property type="evidence" value="ECO:0007669"/>
    <property type="project" value="UniProtKB-SubCell"/>
</dbReference>
<dbReference type="InParanoid" id="D9QMM3"/>
<dbReference type="GO" id="GO:0017004">
    <property type="term" value="P:cytochrome complex assembly"/>
    <property type="evidence" value="ECO:0007669"/>
    <property type="project" value="UniProtKB-KW"/>
</dbReference>
<proteinExistence type="predicted"/>
<evidence type="ECO:0000256" key="2">
    <source>
        <dbReference type="ARBA" id="ARBA00022737"/>
    </source>
</evidence>
<evidence type="ECO:0000256" key="6">
    <source>
        <dbReference type="SAM" id="Phobius"/>
    </source>
</evidence>
<dbReference type="InterPro" id="IPR011990">
    <property type="entry name" value="TPR-like_helical_dom_sf"/>
</dbReference>
<evidence type="ECO:0000256" key="3">
    <source>
        <dbReference type="ARBA" id="ARBA00022748"/>
    </source>
</evidence>
<keyword evidence="4 5" id="KW-0802">TPR repeat</keyword>
<dbReference type="Pfam" id="PF23914">
    <property type="entry name" value="TPR_CcmH_CycH"/>
    <property type="match status" value="1"/>
</dbReference>
<keyword evidence="3" id="KW-0201">Cytochrome c-type biogenesis</keyword>
<dbReference type="Proteomes" id="UP000002696">
    <property type="component" value="Chromosome"/>
</dbReference>
<dbReference type="PANTHER" id="PTHR47870:SF1">
    <property type="entry name" value="CYTOCHROME C-TYPE BIOGENESIS PROTEIN CCMH"/>
    <property type="match status" value="1"/>
</dbReference>
<dbReference type="HOGENOM" id="CLU_036074_4_1_5"/>
<dbReference type="InterPro" id="IPR051263">
    <property type="entry name" value="C-type_cytochrome_biogenesis"/>
</dbReference>